<dbReference type="SMART" id="SM01130">
    <property type="entry name" value="DHDPS"/>
    <property type="match status" value="1"/>
</dbReference>
<comment type="caution">
    <text evidence="3">The sequence shown here is derived from an EMBL/GenBank/DDBJ whole genome shotgun (WGS) entry which is preliminary data.</text>
</comment>
<dbReference type="PANTHER" id="PTHR12128:SF19">
    <property type="entry name" value="5-DEHYDRO-4-DEOXYGLUCARATE DEHYDRATASE 2-RELATED"/>
    <property type="match status" value="1"/>
</dbReference>
<dbReference type="PANTHER" id="PTHR12128">
    <property type="entry name" value="DIHYDRODIPICOLINATE SYNTHASE"/>
    <property type="match status" value="1"/>
</dbReference>
<accession>A0ABP9KB40</accession>
<dbReference type="Pfam" id="PF00701">
    <property type="entry name" value="DHDPS"/>
    <property type="match status" value="1"/>
</dbReference>
<name>A0ABP9KB40_9NOCA</name>
<dbReference type="EMBL" id="BAABJM010000002">
    <property type="protein sequence ID" value="GAA5053157.1"/>
    <property type="molecule type" value="Genomic_DNA"/>
</dbReference>
<gene>
    <name evidence="3" type="ORF">GCM10023318_26700</name>
</gene>
<dbReference type="InterPro" id="IPR013785">
    <property type="entry name" value="Aldolase_TIM"/>
</dbReference>
<protein>
    <submittedName>
        <fullName evidence="3">Dihydrodipicolinate synthase family protein</fullName>
    </submittedName>
</protein>
<evidence type="ECO:0000313" key="4">
    <source>
        <dbReference type="Proteomes" id="UP001500603"/>
    </source>
</evidence>
<comment type="similarity">
    <text evidence="2">Belongs to the DapA family.</text>
</comment>
<dbReference type="Gene3D" id="3.20.20.70">
    <property type="entry name" value="Aldolase class I"/>
    <property type="match status" value="1"/>
</dbReference>
<dbReference type="SUPFAM" id="SSF51569">
    <property type="entry name" value="Aldolase"/>
    <property type="match status" value="1"/>
</dbReference>
<evidence type="ECO:0000256" key="2">
    <source>
        <dbReference type="PIRNR" id="PIRNR001365"/>
    </source>
</evidence>
<keyword evidence="4" id="KW-1185">Reference proteome</keyword>
<sequence>MDLDEVGSRLASVVAITPTPFTDDNTIDAPTLERVVGRLTDGGISVLTVNGNTGEFYALASAETRTLVDLVAEAKPEETLLVAGVGFDVATAIDSAEYARDRGAAAIMVHQPVHPYVSRAGWVDYHRAIAAALPDVGVIPYVRNTRITADDFGALADACPNVLAVKYAVPDPVRFATVARAAGVDRFTWIAGLAELSAPGYAAVGATGFTSGLASVAPELSLRMHAALTVGDFGAAMRVWDTVREFEELRLARDGADNVSVIKEALHQLGFGSADVRPPASRLDPECREQVSKILAALNAR</sequence>
<dbReference type="CDD" id="cd00408">
    <property type="entry name" value="DHDPS-like"/>
    <property type="match status" value="1"/>
</dbReference>
<dbReference type="InterPro" id="IPR002220">
    <property type="entry name" value="DapA-like"/>
</dbReference>
<evidence type="ECO:0000256" key="1">
    <source>
        <dbReference type="ARBA" id="ARBA00023239"/>
    </source>
</evidence>
<organism evidence="3 4">
    <name type="scientific">Nocardia callitridis</name>
    <dbReference type="NCBI Taxonomy" id="648753"/>
    <lineage>
        <taxon>Bacteria</taxon>
        <taxon>Bacillati</taxon>
        <taxon>Actinomycetota</taxon>
        <taxon>Actinomycetes</taxon>
        <taxon>Mycobacteriales</taxon>
        <taxon>Nocardiaceae</taxon>
        <taxon>Nocardia</taxon>
    </lineage>
</organism>
<evidence type="ECO:0000313" key="3">
    <source>
        <dbReference type="EMBL" id="GAA5053157.1"/>
    </source>
</evidence>
<dbReference type="PIRSF" id="PIRSF001365">
    <property type="entry name" value="DHDPS"/>
    <property type="match status" value="1"/>
</dbReference>
<keyword evidence="1 2" id="KW-0456">Lyase</keyword>
<dbReference type="RefSeq" id="WP_345495619.1">
    <property type="nucleotide sequence ID" value="NZ_BAABJM010000002.1"/>
</dbReference>
<dbReference type="Proteomes" id="UP001500603">
    <property type="component" value="Unassembled WGS sequence"/>
</dbReference>
<proteinExistence type="inferred from homology"/>
<reference evidence="4" key="1">
    <citation type="journal article" date="2019" name="Int. J. Syst. Evol. Microbiol.">
        <title>The Global Catalogue of Microorganisms (GCM) 10K type strain sequencing project: providing services to taxonomists for standard genome sequencing and annotation.</title>
        <authorList>
            <consortium name="The Broad Institute Genomics Platform"/>
            <consortium name="The Broad Institute Genome Sequencing Center for Infectious Disease"/>
            <person name="Wu L."/>
            <person name="Ma J."/>
        </authorList>
    </citation>
    <scope>NUCLEOTIDE SEQUENCE [LARGE SCALE GENOMIC DNA]</scope>
    <source>
        <strain evidence="4">JCM 18298</strain>
    </source>
</reference>